<dbReference type="Gene3D" id="2.30.130.10">
    <property type="entry name" value="PUA domain"/>
    <property type="match status" value="1"/>
</dbReference>
<evidence type="ECO:0000256" key="7">
    <source>
        <dbReference type="ARBA" id="ARBA00054591"/>
    </source>
</evidence>
<organism evidence="11 12">
    <name type="scientific">Talaromyces pinophilus</name>
    <name type="common">Penicillium pinophilum</name>
    <dbReference type="NCBI Taxonomy" id="128442"/>
    <lineage>
        <taxon>Eukaryota</taxon>
        <taxon>Fungi</taxon>
        <taxon>Dikarya</taxon>
        <taxon>Ascomycota</taxon>
        <taxon>Pezizomycotina</taxon>
        <taxon>Eurotiomycetes</taxon>
        <taxon>Eurotiomycetidae</taxon>
        <taxon>Eurotiales</taxon>
        <taxon>Trichocomaceae</taxon>
        <taxon>Talaromyces</taxon>
        <taxon>Talaromyces sect. Talaromyces</taxon>
    </lineage>
</organism>
<dbReference type="SUPFAM" id="SSF88697">
    <property type="entry name" value="PUA domain-like"/>
    <property type="match status" value="1"/>
</dbReference>
<accession>A0A6V8H002</accession>
<dbReference type="PANTHER" id="PTHR12281">
    <property type="entry name" value="RP42 RELATED"/>
    <property type="match status" value="1"/>
</dbReference>
<proteinExistence type="inferred from homology"/>
<dbReference type="InterPro" id="IPR002478">
    <property type="entry name" value="PUA"/>
</dbReference>
<dbReference type="PROSITE" id="PS51229">
    <property type="entry name" value="DCUN1"/>
    <property type="match status" value="1"/>
</dbReference>
<evidence type="ECO:0000256" key="5">
    <source>
        <dbReference type="ARBA" id="ARBA00022884"/>
    </source>
</evidence>
<dbReference type="Gene3D" id="3.10.450.220">
    <property type="match status" value="1"/>
</dbReference>
<dbReference type="SUPFAM" id="SSF88802">
    <property type="entry name" value="Pre-PUA domain"/>
    <property type="match status" value="1"/>
</dbReference>
<dbReference type="Pfam" id="PF17833">
    <property type="entry name" value="pre-PUA_NIP7"/>
    <property type="match status" value="1"/>
</dbReference>
<dbReference type="Gene3D" id="1.10.238.200">
    <property type="entry name" value="Cullin, PONY binding domain"/>
    <property type="match status" value="1"/>
</dbReference>
<dbReference type="GO" id="GO:0000151">
    <property type="term" value="C:ubiquitin ligase complex"/>
    <property type="evidence" value="ECO:0007669"/>
    <property type="project" value="TreeGrafter"/>
</dbReference>
<dbReference type="InterPro" id="IPR036974">
    <property type="entry name" value="PUA_sf"/>
</dbReference>
<dbReference type="GO" id="GO:0032182">
    <property type="term" value="F:ubiquitin-like protein binding"/>
    <property type="evidence" value="ECO:0007669"/>
    <property type="project" value="TreeGrafter"/>
</dbReference>
<dbReference type="CDD" id="cd21146">
    <property type="entry name" value="Nip7_N_euk"/>
    <property type="match status" value="1"/>
</dbReference>
<keyword evidence="3" id="KW-0690">Ribosome biogenesis</keyword>
<dbReference type="InterPro" id="IPR014764">
    <property type="entry name" value="DCN-prot"/>
</dbReference>
<keyword evidence="5" id="KW-0694">RNA-binding</keyword>
<dbReference type="InterPro" id="IPR005155">
    <property type="entry name" value="UPF0113_PUA"/>
</dbReference>
<dbReference type="GO" id="GO:1902626">
    <property type="term" value="P:assembly of large subunit precursor of preribosome"/>
    <property type="evidence" value="ECO:0007669"/>
    <property type="project" value="UniProtKB-ARBA"/>
</dbReference>
<evidence type="ECO:0000256" key="3">
    <source>
        <dbReference type="ARBA" id="ARBA00022517"/>
    </source>
</evidence>
<keyword evidence="6" id="KW-0539">Nucleus</keyword>
<evidence type="ECO:0000259" key="10">
    <source>
        <dbReference type="PROSITE" id="PS51229"/>
    </source>
</evidence>
<dbReference type="AlphaFoldDB" id="A0A6V8H002"/>
<comment type="function">
    <text evidence="8">Neddylation of cullins play an essential role in the regulation of SCF-type complexes activity.</text>
</comment>
<dbReference type="InterPro" id="IPR040598">
    <property type="entry name" value="NIP7_N"/>
</dbReference>
<evidence type="ECO:0000256" key="1">
    <source>
        <dbReference type="ARBA" id="ARBA00004604"/>
    </source>
</evidence>
<gene>
    <name evidence="11" type="ORF">TCE0_015r02351</name>
</gene>
<dbReference type="GO" id="GO:0097602">
    <property type="term" value="F:cullin family protein binding"/>
    <property type="evidence" value="ECO:0007669"/>
    <property type="project" value="TreeGrafter"/>
</dbReference>
<dbReference type="Gene3D" id="1.10.8.10">
    <property type="entry name" value="DNA helicase RuvA subunit, C-terminal domain"/>
    <property type="match status" value="1"/>
</dbReference>
<dbReference type="InterPro" id="IPR042460">
    <property type="entry name" value="DCN1-like_PONY"/>
</dbReference>
<keyword evidence="4" id="KW-0833">Ubl conjugation pathway</keyword>
<dbReference type="PANTHER" id="PTHR12281:SF31">
    <property type="entry name" value="DCN1-LIKE PROTEIN 3"/>
    <property type="match status" value="1"/>
</dbReference>
<comment type="caution">
    <text evidence="11">The sequence shown here is derived from an EMBL/GenBank/DDBJ whole genome shotgun (WGS) entry which is preliminary data.</text>
</comment>
<dbReference type="Proteomes" id="UP000053095">
    <property type="component" value="Unassembled WGS sequence"/>
</dbReference>
<evidence type="ECO:0000256" key="9">
    <source>
        <dbReference type="SAM" id="MobiDB-lite"/>
    </source>
</evidence>
<evidence type="ECO:0000256" key="2">
    <source>
        <dbReference type="ARBA" id="ARBA00009895"/>
    </source>
</evidence>
<dbReference type="FunFam" id="3.10.450.220:FF:000001">
    <property type="entry name" value="60S ribosome subunit biogenesis protein NIP7 homolog"/>
    <property type="match status" value="1"/>
</dbReference>
<dbReference type="GO" id="GO:0003723">
    <property type="term" value="F:RNA binding"/>
    <property type="evidence" value="ECO:0007669"/>
    <property type="project" value="UniProtKB-KW"/>
</dbReference>
<dbReference type="GO" id="GO:0005730">
    <property type="term" value="C:nucleolus"/>
    <property type="evidence" value="ECO:0007669"/>
    <property type="project" value="UniProtKB-SubCell"/>
</dbReference>
<dbReference type="InterPro" id="IPR015947">
    <property type="entry name" value="PUA-like_sf"/>
</dbReference>
<dbReference type="FunFam" id="2.30.130.10:FF:000002">
    <property type="entry name" value="60S ribosome subunit biogenesis protein NIP7 homolog"/>
    <property type="match status" value="1"/>
</dbReference>
<dbReference type="InterPro" id="IPR055359">
    <property type="entry name" value="Nip7_N_euk"/>
</dbReference>
<name>A0A6V8H002_TALPI</name>
<dbReference type="CDD" id="cd21151">
    <property type="entry name" value="PUA_Nip7-like"/>
    <property type="match status" value="1"/>
</dbReference>
<comment type="subcellular location">
    <subcellularLocation>
        <location evidence="1">Nucleus</location>
        <location evidence="1">Nucleolus</location>
    </subcellularLocation>
</comment>
<dbReference type="Pfam" id="PF14555">
    <property type="entry name" value="UBA_4"/>
    <property type="match status" value="1"/>
</dbReference>
<sequence>MRALTEEETKTLFQKLANYTGRSLNQLIQPTEDNERYVFRIQGSRVYYVKQSIANLATSVARDNLLSLGVCVGKFTKTMKFRLHITALDLIAPYARYKVTIKQNGEMPFLYGGNVVKAHVLRWSEDCPEHSGCVVFSQDDTPLGFGVTARSTAEARKLEPTAVVLFRQGDVGEYLRERLIERALFLPPDQIDPHSHDLSLGFIPRATPRASSSRGPNSHPPRREAEANMPPYTGTQRHYISQFVGFTQAKDAVAAKYLRANGWNVEQAVDAYFSSSQATAASTSTPALNKIFDEFRDDPKENPDTIGIEGAMKFLEAIEVRLDEVACLGIAELLKSPSMGEFTRTGFVDGWKSVGVESIPQMISHAASLRTRISSQPDTFRKVYRYAFPLCRMQGQRNLTFEIAAEQWQLFFTSENGGVDWQTPSTPWLDWYLDYLKSKGQRPVNKDLWEQTEVFMRKTLEDENFGWWDADGAWPGTLDEFVEFVKHDKRGGKPAEAMNTE</sequence>
<evidence type="ECO:0000256" key="6">
    <source>
        <dbReference type="ARBA" id="ARBA00023242"/>
    </source>
</evidence>
<keyword evidence="12" id="KW-1185">Reference proteome</keyword>
<reference evidence="12" key="1">
    <citation type="journal article" date="2015" name="Genome Announc.">
        <title>Draft genome sequence of Talaromyces cellulolyticus strain Y-94, a source of lignocellulosic biomass-degrading enzymes.</title>
        <authorList>
            <person name="Fujii T."/>
            <person name="Koike H."/>
            <person name="Sawayama S."/>
            <person name="Yano S."/>
            <person name="Inoue H."/>
        </authorList>
    </citation>
    <scope>NUCLEOTIDE SEQUENCE [LARGE SCALE GENOMIC DNA]</scope>
    <source>
        <strain evidence="12">Y-94</strain>
    </source>
</reference>
<feature type="domain" description="DCUN1" evidence="10">
    <location>
        <begin position="283"/>
        <end position="486"/>
    </location>
</feature>
<comment type="similarity">
    <text evidence="2">Belongs to the NIP7 family.</text>
</comment>
<dbReference type="InterPro" id="IPR005176">
    <property type="entry name" value="PONY_dom"/>
</dbReference>
<dbReference type="Pfam" id="PF03556">
    <property type="entry name" value="Cullin_binding"/>
    <property type="match status" value="1"/>
</dbReference>
<feature type="region of interest" description="Disordered" evidence="9">
    <location>
        <begin position="205"/>
        <end position="231"/>
    </location>
</feature>
<dbReference type="SMART" id="SM00359">
    <property type="entry name" value="PUA"/>
    <property type="match status" value="1"/>
</dbReference>
<dbReference type="Pfam" id="PF03657">
    <property type="entry name" value="UPF0113"/>
    <property type="match status" value="1"/>
</dbReference>
<dbReference type="GO" id="GO:0045116">
    <property type="term" value="P:protein neddylation"/>
    <property type="evidence" value="ECO:0007669"/>
    <property type="project" value="TreeGrafter"/>
</dbReference>
<dbReference type="PROSITE" id="PS50890">
    <property type="entry name" value="PUA"/>
    <property type="match status" value="1"/>
</dbReference>
<evidence type="ECO:0000313" key="12">
    <source>
        <dbReference type="Proteomes" id="UP000053095"/>
    </source>
</evidence>
<dbReference type="EMBL" id="DF933811">
    <property type="protein sequence ID" value="GAM34642.1"/>
    <property type="molecule type" value="Genomic_DNA"/>
</dbReference>
<evidence type="ECO:0000313" key="11">
    <source>
        <dbReference type="EMBL" id="GAM34642.1"/>
    </source>
</evidence>
<dbReference type="SUPFAM" id="SSF46934">
    <property type="entry name" value="UBA-like"/>
    <property type="match status" value="1"/>
</dbReference>
<dbReference type="InterPro" id="IPR009060">
    <property type="entry name" value="UBA-like_sf"/>
</dbReference>
<evidence type="ECO:0000256" key="4">
    <source>
        <dbReference type="ARBA" id="ARBA00022786"/>
    </source>
</evidence>
<dbReference type="Gene3D" id="1.10.238.10">
    <property type="entry name" value="EF-hand"/>
    <property type="match status" value="1"/>
</dbReference>
<dbReference type="GO" id="GO:0031624">
    <property type="term" value="F:ubiquitin conjugating enzyme binding"/>
    <property type="evidence" value="ECO:0007669"/>
    <property type="project" value="TreeGrafter"/>
</dbReference>
<protein>
    <recommendedName>
        <fullName evidence="8">Defective in cullin neddylation protein</fullName>
    </recommendedName>
</protein>
<comment type="function">
    <text evidence="7">Required for proper 27S pre-rRNA processing and 60S ribosome subunit assembly.</text>
</comment>
<evidence type="ECO:0000256" key="8">
    <source>
        <dbReference type="RuleBase" id="RU410713"/>
    </source>
</evidence>